<keyword evidence="2" id="KW-0521">NADP</keyword>
<dbReference type="STRING" id="27342.A0A0H2RW18"/>
<organism evidence="4 5">
    <name type="scientific">Schizopora paradoxa</name>
    <dbReference type="NCBI Taxonomy" id="27342"/>
    <lineage>
        <taxon>Eukaryota</taxon>
        <taxon>Fungi</taxon>
        <taxon>Dikarya</taxon>
        <taxon>Basidiomycota</taxon>
        <taxon>Agaricomycotina</taxon>
        <taxon>Agaricomycetes</taxon>
        <taxon>Hymenochaetales</taxon>
        <taxon>Schizoporaceae</taxon>
        <taxon>Schizopora</taxon>
    </lineage>
</organism>
<protein>
    <submittedName>
        <fullName evidence="4">NAD-P-binding protein</fullName>
    </submittedName>
</protein>
<dbReference type="AlphaFoldDB" id="A0A0H2RW18"/>
<evidence type="ECO:0000313" key="4">
    <source>
        <dbReference type="EMBL" id="KLO08981.1"/>
    </source>
</evidence>
<keyword evidence="5" id="KW-1185">Reference proteome</keyword>
<dbReference type="InterPro" id="IPR002347">
    <property type="entry name" value="SDR_fam"/>
</dbReference>
<dbReference type="InterPro" id="IPR036291">
    <property type="entry name" value="NAD(P)-bd_dom_sf"/>
</dbReference>
<keyword evidence="3" id="KW-0560">Oxidoreductase</keyword>
<comment type="similarity">
    <text evidence="1">Belongs to the short-chain dehydrogenases/reductases (SDR) family.</text>
</comment>
<dbReference type="PANTHER" id="PTHR24320">
    <property type="entry name" value="RETINOL DEHYDROGENASE"/>
    <property type="match status" value="1"/>
</dbReference>
<reference evidence="4 5" key="1">
    <citation type="submission" date="2015-04" db="EMBL/GenBank/DDBJ databases">
        <title>Complete genome sequence of Schizopora paradoxa KUC8140, a cosmopolitan wood degrader in East Asia.</title>
        <authorList>
            <consortium name="DOE Joint Genome Institute"/>
            <person name="Min B."/>
            <person name="Park H."/>
            <person name="Jang Y."/>
            <person name="Kim J.-J."/>
            <person name="Kim K.H."/>
            <person name="Pangilinan J."/>
            <person name="Lipzen A."/>
            <person name="Riley R."/>
            <person name="Grigoriev I.V."/>
            <person name="Spatafora J.W."/>
            <person name="Choi I.-G."/>
        </authorList>
    </citation>
    <scope>NUCLEOTIDE SEQUENCE [LARGE SCALE GENOMIC DNA]</scope>
    <source>
        <strain evidence="4 5">KUC8140</strain>
    </source>
</reference>
<proteinExistence type="inferred from homology"/>
<dbReference type="GO" id="GO:0016491">
    <property type="term" value="F:oxidoreductase activity"/>
    <property type="evidence" value="ECO:0007669"/>
    <property type="project" value="UniProtKB-KW"/>
</dbReference>
<dbReference type="OrthoDB" id="191139at2759"/>
<dbReference type="SUPFAM" id="SSF51735">
    <property type="entry name" value="NAD(P)-binding Rossmann-fold domains"/>
    <property type="match status" value="1"/>
</dbReference>
<dbReference type="Gene3D" id="3.40.50.720">
    <property type="entry name" value="NAD(P)-binding Rossmann-like Domain"/>
    <property type="match status" value="1"/>
</dbReference>
<dbReference type="Pfam" id="PF00106">
    <property type="entry name" value="adh_short"/>
    <property type="match status" value="1"/>
</dbReference>
<evidence type="ECO:0000256" key="3">
    <source>
        <dbReference type="ARBA" id="ARBA00023002"/>
    </source>
</evidence>
<evidence type="ECO:0000256" key="1">
    <source>
        <dbReference type="ARBA" id="ARBA00006484"/>
    </source>
</evidence>
<dbReference type="PRINTS" id="PR00081">
    <property type="entry name" value="GDHRDH"/>
</dbReference>
<dbReference type="InParanoid" id="A0A0H2RW18"/>
<dbReference type="PANTHER" id="PTHR24320:SF236">
    <property type="entry name" value="SHORT-CHAIN DEHYDROGENASE-RELATED"/>
    <property type="match status" value="1"/>
</dbReference>
<dbReference type="Proteomes" id="UP000053477">
    <property type="component" value="Unassembled WGS sequence"/>
</dbReference>
<accession>A0A0H2RW18</accession>
<evidence type="ECO:0000256" key="2">
    <source>
        <dbReference type="ARBA" id="ARBA00022857"/>
    </source>
</evidence>
<evidence type="ECO:0000313" key="5">
    <source>
        <dbReference type="Proteomes" id="UP000053477"/>
    </source>
</evidence>
<dbReference type="FunCoup" id="A0A0H2RW18">
    <property type="interactions" value="165"/>
</dbReference>
<name>A0A0H2RW18_9AGAM</name>
<dbReference type="EMBL" id="KQ086070">
    <property type="protein sequence ID" value="KLO08981.1"/>
    <property type="molecule type" value="Genomic_DNA"/>
</dbReference>
<sequence>MTEPISWKLRQLWKQSFFIPKPKFTAQDIPDLSGKIIIVTGGNTGIGKETVKVLLSKNAKVYMASRSQTKAEAAIADLEKETGKKAIFLELDLADLGSIKRSAETFQSTEKELHILFNSGGVMIPPMKDLTKQWYDLQFGTNALGHFYFTKLLLPTLQAAAKTSPAGTVRIVTTSSSASVLHTETDIHYDTLRPGKPRDKMGAGTLYAQSKLGNTLVARELARRYADDGIVSITLNPGNIRSDLQRNVPKFFLWIMRATMLYPTHLGAITQLYAGTAPEAADHNGKFLIPWARVGEHTKASNSPENATRLWDWLEAQIKAWEEGQPSSA</sequence>
<gene>
    <name evidence="4" type="ORF">SCHPADRAFT_944000</name>
</gene>